<dbReference type="Proteomes" id="UP001497516">
    <property type="component" value="Chromosome 6"/>
</dbReference>
<feature type="region of interest" description="Disordered" evidence="1">
    <location>
        <begin position="52"/>
        <end position="95"/>
    </location>
</feature>
<feature type="region of interest" description="Disordered" evidence="1">
    <location>
        <begin position="306"/>
        <end position="331"/>
    </location>
</feature>
<evidence type="ECO:0000256" key="1">
    <source>
        <dbReference type="SAM" id="MobiDB-lite"/>
    </source>
</evidence>
<proteinExistence type="predicted"/>
<sequence length="331" mass="35738">MAFARFSFHPGTPAGRPTLYARPRSVAVAQLDEPQPASDRVELDTVAVIVPPKEHRSCEKSTDKTTSRSSNAEAGTPAVVLPQRRKRSRKGTPTRAVLHLSCAEAIPAEVISPRRKKPSQKICAEAIPAEVISPRRKKPSQKMSPTKATLQSSVVGISDGKSSERPPVLASETEDRSCPVNDSDDLLLSRTPRRTTNRPLGAQVIDDASIQTEKVAPQLITYSRQRLTCPGHAVNLSPTSLLAEDRSPLSDHALLDDVVVLGTVCGPSTAVVHDQATTDQTPLHSPVVEILGRSKRSRTPYRKVVESAAQAKEAPAKTARKKSAKKQLFIG</sequence>
<feature type="region of interest" description="Disordered" evidence="1">
    <location>
        <begin position="133"/>
        <end position="198"/>
    </location>
</feature>
<feature type="compositionally biased region" description="Polar residues" evidence="1">
    <location>
        <begin position="141"/>
        <end position="155"/>
    </location>
</feature>
<accession>A0AAV2FGK8</accession>
<organism evidence="2 3">
    <name type="scientific">Linum trigynum</name>
    <dbReference type="NCBI Taxonomy" id="586398"/>
    <lineage>
        <taxon>Eukaryota</taxon>
        <taxon>Viridiplantae</taxon>
        <taxon>Streptophyta</taxon>
        <taxon>Embryophyta</taxon>
        <taxon>Tracheophyta</taxon>
        <taxon>Spermatophyta</taxon>
        <taxon>Magnoliopsida</taxon>
        <taxon>eudicotyledons</taxon>
        <taxon>Gunneridae</taxon>
        <taxon>Pentapetalae</taxon>
        <taxon>rosids</taxon>
        <taxon>fabids</taxon>
        <taxon>Malpighiales</taxon>
        <taxon>Linaceae</taxon>
        <taxon>Linum</taxon>
    </lineage>
</organism>
<reference evidence="2 3" key="1">
    <citation type="submission" date="2024-04" db="EMBL/GenBank/DDBJ databases">
        <authorList>
            <person name="Fracassetti M."/>
        </authorList>
    </citation>
    <scope>NUCLEOTIDE SEQUENCE [LARGE SCALE GENOMIC DNA]</scope>
</reference>
<dbReference type="AlphaFoldDB" id="A0AAV2FGK8"/>
<gene>
    <name evidence="2" type="ORF">LTRI10_LOCUS37238</name>
</gene>
<name>A0AAV2FGK8_9ROSI</name>
<dbReference type="EMBL" id="OZ034819">
    <property type="protein sequence ID" value="CAL1396898.1"/>
    <property type="molecule type" value="Genomic_DNA"/>
</dbReference>
<feature type="compositionally biased region" description="Basic residues" evidence="1">
    <location>
        <begin position="83"/>
        <end position="92"/>
    </location>
</feature>
<evidence type="ECO:0000313" key="3">
    <source>
        <dbReference type="Proteomes" id="UP001497516"/>
    </source>
</evidence>
<keyword evidence="3" id="KW-1185">Reference proteome</keyword>
<feature type="compositionally biased region" description="Low complexity" evidence="1">
    <location>
        <begin position="308"/>
        <end position="317"/>
    </location>
</feature>
<feature type="compositionally biased region" description="Basic and acidic residues" evidence="1">
    <location>
        <begin position="52"/>
        <end position="66"/>
    </location>
</feature>
<protein>
    <submittedName>
        <fullName evidence="2">Uncharacterized protein</fullName>
    </submittedName>
</protein>
<evidence type="ECO:0000313" key="2">
    <source>
        <dbReference type="EMBL" id="CAL1396898.1"/>
    </source>
</evidence>